<dbReference type="Pfam" id="PF14559">
    <property type="entry name" value="TPR_19"/>
    <property type="match status" value="1"/>
</dbReference>
<feature type="repeat" description="TPR" evidence="1">
    <location>
        <begin position="301"/>
        <end position="334"/>
    </location>
</feature>
<feature type="repeat" description="TPR" evidence="1">
    <location>
        <begin position="129"/>
        <end position="162"/>
    </location>
</feature>
<dbReference type="EMBL" id="MFSQ01000126">
    <property type="protein sequence ID" value="OGI38270.1"/>
    <property type="molecule type" value="Genomic_DNA"/>
</dbReference>
<dbReference type="PROSITE" id="PS51257">
    <property type="entry name" value="PROKAR_LIPOPROTEIN"/>
    <property type="match status" value="1"/>
</dbReference>
<dbReference type="Pfam" id="PF07721">
    <property type="entry name" value="TPR_4"/>
    <property type="match status" value="1"/>
</dbReference>
<feature type="repeat" description="TPR" evidence="1">
    <location>
        <begin position="539"/>
        <end position="572"/>
    </location>
</feature>
<dbReference type="SMART" id="SM00028">
    <property type="entry name" value="TPR"/>
    <property type="match status" value="7"/>
</dbReference>
<dbReference type="Gene3D" id="1.25.40.10">
    <property type="entry name" value="Tetratricopeptide repeat domain"/>
    <property type="match status" value="2"/>
</dbReference>
<comment type="caution">
    <text evidence="4">The sequence shown here is derived from an EMBL/GenBank/DDBJ whole genome shotgun (WGS) entry which is preliminary data.</text>
</comment>
<feature type="signal peptide" evidence="3">
    <location>
        <begin position="1"/>
        <end position="21"/>
    </location>
</feature>
<feature type="chain" id="PRO_5009526491" evidence="3">
    <location>
        <begin position="22"/>
        <end position="584"/>
    </location>
</feature>
<name>A0A1F6SZA5_9PROT</name>
<proteinExistence type="predicted"/>
<dbReference type="InterPro" id="IPR011990">
    <property type="entry name" value="TPR-like_helical_dom_sf"/>
</dbReference>
<evidence type="ECO:0000256" key="3">
    <source>
        <dbReference type="SAM" id="SignalP"/>
    </source>
</evidence>
<evidence type="ECO:0000256" key="1">
    <source>
        <dbReference type="PROSITE-ProRule" id="PRU00339"/>
    </source>
</evidence>
<reference evidence="4 5" key="1">
    <citation type="journal article" date="2016" name="Nat. Commun.">
        <title>Thousands of microbial genomes shed light on interconnected biogeochemical processes in an aquifer system.</title>
        <authorList>
            <person name="Anantharaman K."/>
            <person name="Brown C.T."/>
            <person name="Hug L.A."/>
            <person name="Sharon I."/>
            <person name="Castelle C.J."/>
            <person name="Probst A.J."/>
            <person name="Thomas B.C."/>
            <person name="Singh A."/>
            <person name="Wilkins M.J."/>
            <person name="Karaoz U."/>
            <person name="Brodie E.L."/>
            <person name="Williams K.H."/>
            <person name="Hubbard S.S."/>
            <person name="Banfield J.F."/>
        </authorList>
    </citation>
    <scope>NUCLEOTIDE SEQUENCE [LARGE SCALE GENOMIC DNA]</scope>
</reference>
<sequence length="584" mass="65354">MHHLLRTFVLLMLAGLLAACASTTSSTSPDAATDATTNAGDPAPSAEPQDKDLPKASLDADTLYNLLLGEIASRRGQIDLAATLLGKVAQDTRDPRVAERAALAGLYARRFSEALESARLWVELRPKSVEARMTLGAILLELERAAEARAHFDAILKLAPSDQLDHAYMRTVSVLARHAKRNAALEIMESLTQQHPRSPVAQFALSHLAVRSGELDKGLSAINRALALKSDWEEAALFKARILVSQKDLVRAEKFYESFLASHPDSVTMRINYARHLIDLKHWDQARAQFERVVRSSPADPEAVYALGLLSMQTGRNADAEKYLRQAVEMRPDNHTARLYLGQLAENSKRYEEAGQWYQSVSHGDSYLESQARYAVMLAKQGKIDQARAHLHKVPAEGEKQRVQLLLAEEQILRDAKRHAEAFELLTAALGRMPQNNELRYARALTAEKLGHLKVAETDLKDVLKRDPKHAHALNALGYTLADRTNRYAEAKDYLDRALALRPDDPFILDSMGWLMFRLGKNDEAVRYLRQALTKRSDAEIAAHLGEVLWVTGRRDEAKEIWNKALRETPDNDALLDVIKKFKP</sequence>
<keyword evidence="3" id="KW-0732">Signal</keyword>
<protein>
    <submittedName>
        <fullName evidence="4">Uncharacterized protein</fullName>
    </submittedName>
</protein>
<dbReference type="GO" id="GO:0042802">
    <property type="term" value="F:identical protein binding"/>
    <property type="evidence" value="ECO:0007669"/>
    <property type="project" value="InterPro"/>
</dbReference>
<dbReference type="STRING" id="1817756.A2140_09770"/>
<dbReference type="InterPro" id="IPR011717">
    <property type="entry name" value="TPR-4"/>
</dbReference>
<organism evidence="4 5">
    <name type="scientific">Candidatus Muproteobacteria bacterium RBG_16_62_13</name>
    <dbReference type="NCBI Taxonomy" id="1817756"/>
    <lineage>
        <taxon>Bacteria</taxon>
        <taxon>Pseudomonadati</taxon>
        <taxon>Pseudomonadota</taxon>
        <taxon>Candidatus Muproteobacteria</taxon>
    </lineage>
</organism>
<dbReference type="Pfam" id="PF13432">
    <property type="entry name" value="TPR_16"/>
    <property type="match status" value="4"/>
</dbReference>
<gene>
    <name evidence="4" type="ORF">A2140_09770</name>
</gene>
<dbReference type="PANTHER" id="PTHR12558">
    <property type="entry name" value="CELL DIVISION CYCLE 16,23,27"/>
    <property type="match status" value="1"/>
</dbReference>
<dbReference type="AlphaFoldDB" id="A0A1F6SZA5"/>
<evidence type="ECO:0000256" key="2">
    <source>
        <dbReference type="SAM" id="MobiDB-lite"/>
    </source>
</evidence>
<dbReference type="PROSITE" id="PS50005">
    <property type="entry name" value="TPR"/>
    <property type="match status" value="3"/>
</dbReference>
<accession>A0A1F6SZA5</accession>
<evidence type="ECO:0000313" key="4">
    <source>
        <dbReference type="EMBL" id="OGI38270.1"/>
    </source>
</evidence>
<dbReference type="InterPro" id="IPR019734">
    <property type="entry name" value="TPR_rpt"/>
</dbReference>
<evidence type="ECO:0000313" key="5">
    <source>
        <dbReference type="Proteomes" id="UP000178379"/>
    </source>
</evidence>
<keyword evidence="1" id="KW-0802">TPR repeat</keyword>
<dbReference type="PANTHER" id="PTHR12558:SF13">
    <property type="entry name" value="CELL DIVISION CYCLE PROTEIN 27 HOMOLOG"/>
    <property type="match status" value="1"/>
</dbReference>
<feature type="compositionally biased region" description="Low complexity" evidence="2">
    <location>
        <begin position="25"/>
        <end position="44"/>
    </location>
</feature>
<dbReference type="SUPFAM" id="SSF48452">
    <property type="entry name" value="TPR-like"/>
    <property type="match status" value="2"/>
</dbReference>
<feature type="region of interest" description="Disordered" evidence="2">
    <location>
        <begin position="25"/>
        <end position="54"/>
    </location>
</feature>
<dbReference type="Proteomes" id="UP000178379">
    <property type="component" value="Unassembled WGS sequence"/>
</dbReference>